<sequence>MEPLPPTLPGVLSASLGDDFDGLIAYVDVSDRPPALHAAGFKDRRTQVPSDPQALFKIASISKLYVAAAAAQLAAEGALDLGRPLATYLPQAAQGLANADRITATQLLTHRSGLYNFTDASNYHWFDPPQDLEGHLSCVRGRPALFEPGAAYRYSNTNYLLVGAILDSVLSEPHQAYIERTLLRPQGLHATHGPLGPVDPDRLVSAYHPAHAGDLKAVRYTAPGGSLVATAQDVGIFTRALREGRILSTRAQRIYASHYVFDHTGLLPGYHSIVRHHAALDAVIVLLANSSNAPGWGAIEAAETRVLRWARR</sequence>
<accession>A0ABV0FZQ5</accession>
<comment type="caution">
    <text evidence="2">The sequence shown here is derived from an EMBL/GenBank/DDBJ whole genome shotgun (WGS) entry which is preliminary data.</text>
</comment>
<proteinExistence type="predicted"/>
<dbReference type="EC" id="3.1.1.103" evidence="2"/>
<gene>
    <name evidence="2" type="ORF">ABDJ85_04270</name>
</gene>
<dbReference type="RefSeq" id="WP_347703495.1">
    <property type="nucleotide sequence ID" value="NZ_JBDPZD010000001.1"/>
</dbReference>
<dbReference type="PANTHER" id="PTHR46825:SF7">
    <property type="entry name" value="D-ALANYL-D-ALANINE CARBOXYPEPTIDASE"/>
    <property type="match status" value="1"/>
</dbReference>
<dbReference type="PANTHER" id="PTHR46825">
    <property type="entry name" value="D-ALANYL-D-ALANINE-CARBOXYPEPTIDASE/ENDOPEPTIDASE AMPH"/>
    <property type="match status" value="1"/>
</dbReference>
<dbReference type="GO" id="GO:0016787">
    <property type="term" value="F:hydrolase activity"/>
    <property type="evidence" value="ECO:0007669"/>
    <property type="project" value="UniProtKB-KW"/>
</dbReference>
<dbReference type="InterPro" id="IPR050491">
    <property type="entry name" value="AmpC-like"/>
</dbReference>
<name>A0ABV0FZQ5_9BURK</name>
<evidence type="ECO:0000313" key="2">
    <source>
        <dbReference type="EMBL" id="MEO3690671.1"/>
    </source>
</evidence>
<dbReference type="Pfam" id="PF00144">
    <property type="entry name" value="Beta-lactamase"/>
    <property type="match status" value="1"/>
</dbReference>
<dbReference type="Proteomes" id="UP001495147">
    <property type="component" value="Unassembled WGS sequence"/>
</dbReference>
<keyword evidence="2" id="KW-0378">Hydrolase</keyword>
<evidence type="ECO:0000259" key="1">
    <source>
        <dbReference type="Pfam" id="PF00144"/>
    </source>
</evidence>
<evidence type="ECO:0000313" key="3">
    <source>
        <dbReference type="Proteomes" id="UP001495147"/>
    </source>
</evidence>
<dbReference type="EMBL" id="JBDPZD010000001">
    <property type="protein sequence ID" value="MEO3690671.1"/>
    <property type="molecule type" value="Genomic_DNA"/>
</dbReference>
<reference evidence="2 3" key="1">
    <citation type="submission" date="2024-05" db="EMBL/GenBank/DDBJ databases">
        <title>Roseateles sp. DJS-2-20 16S ribosomal RNA gene Genome sequencing and assembly.</title>
        <authorList>
            <person name="Woo H."/>
        </authorList>
    </citation>
    <scope>NUCLEOTIDE SEQUENCE [LARGE SCALE GENOMIC DNA]</scope>
    <source>
        <strain evidence="2 3">DJS-2-20</strain>
    </source>
</reference>
<dbReference type="InterPro" id="IPR012338">
    <property type="entry name" value="Beta-lactam/transpept-like"/>
</dbReference>
<protein>
    <submittedName>
        <fullName evidence="2">Serine hydrolase domain-containing protein</fullName>
        <ecNumber evidence="2">3.1.1.103</ecNumber>
    </submittedName>
</protein>
<dbReference type="InterPro" id="IPR001466">
    <property type="entry name" value="Beta-lactam-related"/>
</dbReference>
<feature type="domain" description="Beta-lactamase-related" evidence="1">
    <location>
        <begin position="30"/>
        <end position="253"/>
    </location>
</feature>
<dbReference type="SUPFAM" id="SSF56601">
    <property type="entry name" value="beta-lactamase/transpeptidase-like"/>
    <property type="match status" value="1"/>
</dbReference>
<keyword evidence="3" id="KW-1185">Reference proteome</keyword>
<organism evidence="2 3">
    <name type="scientific">Roseateles paludis</name>
    <dbReference type="NCBI Taxonomy" id="3145238"/>
    <lineage>
        <taxon>Bacteria</taxon>
        <taxon>Pseudomonadati</taxon>
        <taxon>Pseudomonadota</taxon>
        <taxon>Betaproteobacteria</taxon>
        <taxon>Burkholderiales</taxon>
        <taxon>Sphaerotilaceae</taxon>
        <taxon>Roseateles</taxon>
    </lineage>
</organism>
<dbReference type="Gene3D" id="3.40.710.10">
    <property type="entry name" value="DD-peptidase/beta-lactamase superfamily"/>
    <property type="match status" value="1"/>
</dbReference>